<evidence type="ECO:0000256" key="1">
    <source>
        <dbReference type="ARBA" id="ARBA00010220"/>
    </source>
</evidence>
<keyword evidence="6" id="KW-1185">Reference proteome</keyword>
<comment type="similarity">
    <text evidence="1">Belongs to the SH2B adapter family.</text>
</comment>
<feature type="domain" description="SH2" evidence="4">
    <location>
        <begin position="521"/>
        <end position="621"/>
    </location>
</feature>
<evidence type="ECO:0000313" key="6">
    <source>
        <dbReference type="Proteomes" id="UP000078046"/>
    </source>
</evidence>
<dbReference type="GO" id="GO:0005068">
    <property type="term" value="F:transmembrane receptor protein tyrosine kinase adaptor activity"/>
    <property type="evidence" value="ECO:0007669"/>
    <property type="project" value="TreeGrafter"/>
</dbReference>
<dbReference type="InterPro" id="IPR036860">
    <property type="entry name" value="SH2_dom_sf"/>
</dbReference>
<dbReference type="SMART" id="SM00252">
    <property type="entry name" value="SH2"/>
    <property type="match status" value="1"/>
</dbReference>
<dbReference type="InterPro" id="IPR000980">
    <property type="entry name" value="SH2"/>
</dbReference>
<proteinExistence type="inferred from homology"/>
<dbReference type="GO" id="GO:0035556">
    <property type="term" value="P:intracellular signal transduction"/>
    <property type="evidence" value="ECO:0007669"/>
    <property type="project" value="TreeGrafter"/>
</dbReference>
<protein>
    <recommendedName>
        <fullName evidence="4">SH2 domain-containing protein</fullName>
    </recommendedName>
</protein>
<accession>A0A177B3S0</accession>
<sequence>MQNIKIFDNLEENCRGLRMIIHYCFVKYVHGTGKRCMNLVDFHVNEKSDNVNILNCIIKFINYNTESGYNVLDSNVLKHLTKADIIKEYDLNQFYILLIALYIELHEMYTHYQNRLKFTIHTKCPFKNNFLDIVQRVYHAIIKILSVETCNNSKIYFSASKIQEFYDYLANKNCTTNLKRQILRYYFDVPIQNKIFNNLAITKCSNFKSSIFNKFLISQVCEIQLLFHKLYNMNAFVESQIMQINPNDKLLMKSKLNNVKFHKHEICLNQDSGNASLCSIKSKTSEYTSKSKYTEHSNAKSNSVNFVAKSENDAVYLKQRFMVEKNNGTKRIFSRFKKNVFYFIQKSNYFIMSNYLFSKNKYLPQMTNIKYRCIVSESDSFNERSTVQTDFHAFVNVILVFYNNPIGAIFEIQPSNIINSTSKLFMMHNVSKIYALETKSNGYCILIEEINSALNHILAFNDRKKQAYWYKIFQHYYKLYQYESNVGFPHVPHKLKKIVPTLNMLMNEKSKIYQNLYKKPWYHFNLSRSRAAKFVTNKNKSKEGLYLVRESETRIGDFVISFNTNNRTRHLRIELIDKERLRIHNLTFDTMTRLIEYFHRHPLPTESIGLQDNDVILTDYVVNWPSISVLPLSVLLALK</sequence>
<dbReference type="EMBL" id="LWCA01000480">
    <property type="protein sequence ID" value="OAF68263.1"/>
    <property type="molecule type" value="Genomic_DNA"/>
</dbReference>
<dbReference type="AlphaFoldDB" id="A0A177B3S0"/>
<dbReference type="PANTHER" id="PTHR10872">
    <property type="entry name" value="SH2B ADAPTER PROTEIN"/>
    <property type="match status" value="1"/>
</dbReference>
<dbReference type="PRINTS" id="PR00401">
    <property type="entry name" value="SH2DOMAIN"/>
</dbReference>
<dbReference type="Gene3D" id="3.30.505.10">
    <property type="entry name" value="SH2 domain"/>
    <property type="match status" value="1"/>
</dbReference>
<dbReference type="SUPFAM" id="SSF55550">
    <property type="entry name" value="SH2 domain"/>
    <property type="match status" value="1"/>
</dbReference>
<dbReference type="PANTHER" id="PTHR10872:SF2">
    <property type="entry name" value="LNK, ISOFORM D"/>
    <property type="match status" value="1"/>
</dbReference>
<evidence type="ECO:0000256" key="3">
    <source>
        <dbReference type="PROSITE-ProRule" id="PRU00191"/>
    </source>
</evidence>
<dbReference type="GO" id="GO:0005886">
    <property type="term" value="C:plasma membrane"/>
    <property type="evidence" value="ECO:0007669"/>
    <property type="project" value="TreeGrafter"/>
</dbReference>
<dbReference type="OrthoDB" id="10047184at2759"/>
<name>A0A177B3S0_9BILA</name>
<keyword evidence="2" id="KW-0597">Phosphoprotein</keyword>
<evidence type="ECO:0000313" key="5">
    <source>
        <dbReference type="EMBL" id="OAF68263.1"/>
    </source>
</evidence>
<dbReference type="Proteomes" id="UP000078046">
    <property type="component" value="Unassembled WGS sequence"/>
</dbReference>
<dbReference type="PROSITE" id="PS50001">
    <property type="entry name" value="SH2"/>
    <property type="match status" value="1"/>
</dbReference>
<gene>
    <name evidence="5" type="ORF">A3Q56_03991</name>
</gene>
<comment type="caution">
    <text evidence="5">The sequence shown here is derived from an EMBL/GenBank/DDBJ whole genome shotgun (WGS) entry which is preliminary data.</text>
</comment>
<dbReference type="Pfam" id="PF00017">
    <property type="entry name" value="SH2"/>
    <property type="match status" value="1"/>
</dbReference>
<organism evidence="5 6">
    <name type="scientific">Intoshia linei</name>
    <dbReference type="NCBI Taxonomy" id="1819745"/>
    <lineage>
        <taxon>Eukaryota</taxon>
        <taxon>Metazoa</taxon>
        <taxon>Spiralia</taxon>
        <taxon>Lophotrochozoa</taxon>
        <taxon>Mesozoa</taxon>
        <taxon>Orthonectida</taxon>
        <taxon>Rhopaluridae</taxon>
        <taxon>Intoshia</taxon>
    </lineage>
</organism>
<evidence type="ECO:0000256" key="2">
    <source>
        <dbReference type="ARBA" id="ARBA00022553"/>
    </source>
</evidence>
<reference evidence="5 6" key="1">
    <citation type="submission" date="2016-04" db="EMBL/GenBank/DDBJ databases">
        <title>The genome of Intoshia linei affirms orthonectids as highly simplified spiralians.</title>
        <authorList>
            <person name="Mikhailov K.V."/>
            <person name="Slusarev G.S."/>
            <person name="Nikitin M.A."/>
            <person name="Logacheva M.D."/>
            <person name="Penin A."/>
            <person name="Aleoshin V."/>
            <person name="Panchin Y.V."/>
        </authorList>
    </citation>
    <scope>NUCLEOTIDE SEQUENCE [LARGE SCALE GENOMIC DNA]</scope>
    <source>
        <strain evidence="5">Intl2013</strain>
        <tissue evidence="5">Whole animal</tissue>
    </source>
</reference>
<evidence type="ECO:0000259" key="4">
    <source>
        <dbReference type="PROSITE" id="PS50001"/>
    </source>
</evidence>
<dbReference type="InterPro" id="IPR030523">
    <property type="entry name" value="SH2B"/>
</dbReference>
<keyword evidence="3" id="KW-0727">SH2 domain</keyword>